<sequence>MYVEQLRSLPTKAFSLQTHPLQPQSSNPQSDQVWFINPDHVVSQYQGCTECPLVSESHYKHGMGASFSFESENILKKLEARFALLERCEENENLMQCWSLTKSNFNNCSTRKPLPFLKYSNSRFSLPSPAETVENLSSSALKKGLSLALERKFSKSPCRTPPSRATASETNLSVPAANFSHLQALSNSGSALSERAFDDSENLSTKGENQNLSRKSRIKRQVSATIDPTQAGPQPVQVEPNSVIGVSSFSGGPSDTSNAAFLNTGKRGSLSSTNYNGGTQSTRTTINSRDSSLATSVSATALLPHHQVNYSSANGQITTNRSSNTSKSRNIAGSEASLGFSAGLNKQGRNNESSNLGPSKCKSSEGMHIPPVLPLPKDYEPFKASNYGSPQIQYPPHSTSQIKNSSTKADNQPPDSHLLFKVNTATSTLNLASSNPSLPPGGLVATSSSSTSATSRFLHSLSSHKTSEDSINLFATHITNSRSELSGKEENYTYQHCLASSVNQQQILDKLSAPLIEKSSRSPNARISLFTGNGKDDMNSKPFPLQSEPEDEVMSGGRGGRVSSVAAKWAKMAASEKAKLSGVEKSLSKSLRKGNDGSEALKSGASSGIFISNRAISIGEREPKANALLKHIVSQDKGWTEFPLVSESLYKHGMGAGFLTAVSVVLNTRSWLFGTFLKTMFSNHR</sequence>
<feature type="region of interest" description="Disordered" evidence="1">
    <location>
        <begin position="530"/>
        <end position="559"/>
    </location>
</feature>
<dbReference type="EMBL" id="CALTRL010005743">
    <property type="protein sequence ID" value="CAH7685758.1"/>
    <property type="molecule type" value="Genomic_DNA"/>
</dbReference>
<feature type="region of interest" description="Disordered" evidence="1">
    <location>
        <begin position="196"/>
        <end position="219"/>
    </location>
</feature>
<protein>
    <submittedName>
        <fullName evidence="2">Uncharacterized protein</fullName>
    </submittedName>
</protein>
<proteinExistence type="predicted"/>
<accession>A0AAV0BJP9</accession>
<feature type="region of interest" description="Disordered" evidence="1">
    <location>
        <begin position="257"/>
        <end position="290"/>
    </location>
</feature>
<feature type="region of interest" description="Disordered" evidence="1">
    <location>
        <begin position="339"/>
        <end position="417"/>
    </location>
</feature>
<keyword evidence="3" id="KW-1185">Reference proteome</keyword>
<feature type="compositionally biased region" description="Polar residues" evidence="1">
    <location>
        <begin position="347"/>
        <end position="357"/>
    </location>
</feature>
<name>A0AAV0BJP9_PHAPC</name>
<feature type="compositionally biased region" description="Polar residues" evidence="1">
    <location>
        <begin position="386"/>
        <end position="414"/>
    </location>
</feature>
<reference evidence="2" key="1">
    <citation type="submission" date="2022-06" db="EMBL/GenBank/DDBJ databases">
        <authorList>
            <consortium name="SYNGENTA / RWTH Aachen University"/>
        </authorList>
    </citation>
    <scope>NUCLEOTIDE SEQUENCE</scope>
</reference>
<feature type="compositionally biased region" description="Polar residues" evidence="1">
    <location>
        <begin position="269"/>
        <end position="290"/>
    </location>
</feature>
<organism evidence="2 3">
    <name type="scientific">Phakopsora pachyrhizi</name>
    <name type="common">Asian soybean rust disease fungus</name>
    <dbReference type="NCBI Taxonomy" id="170000"/>
    <lineage>
        <taxon>Eukaryota</taxon>
        <taxon>Fungi</taxon>
        <taxon>Dikarya</taxon>
        <taxon>Basidiomycota</taxon>
        <taxon>Pucciniomycotina</taxon>
        <taxon>Pucciniomycetes</taxon>
        <taxon>Pucciniales</taxon>
        <taxon>Phakopsoraceae</taxon>
        <taxon>Phakopsora</taxon>
    </lineage>
</organism>
<evidence type="ECO:0000313" key="2">
    <source>
        <dbReference type="EMBL" id="CAH7685758.1"/>
    </source>
</evidence>
<dbReference type="Proteomes" id="UP001153365">
    <property type="component" value="Unassembled WGS sequence"/>
</dbReference>
<gene>
    <name evidence="2" type="ORF">PPACK8108_LOCUS20332</name>
</gene>
<dbReference type="AlphaFoldDB" id="A0AAV0BJP9"/>
<evidence type="ECO:0000256" key="1">
    <source>
        <dbReference type="SAM" id="MobiDB-lite"/>
    </source>
</evidence>
<evidence type="ECO:0000313" key="3">
    <source>
        <dbReference type="Proteomes" id="UP001153365"/>
    </source>
</evidence>
<feature type="compositionally biased region" description="Polar residues" evidence="1">
    <location>
        <begin position="202"/>
        <end position="213"/>
    </location>
</feature>
<comment type="caution">
    <text evidence="2">The sequence shown here is derived from an EMBL/GenBank/DDBJ whole genome shotgun (WGS) entry which is preliminary data.</text>
</comment>